<name>A0ABD1XLI7_9MARC</name>
<dbReference type="Proteomes" id="UP001605036">
    <property type="component" value="Unassembled WGS sequence"/>
</dbReference>
<organism evidence="1 2">
    <name type="scientific">Riccia fluitans</name>
    <dbReference type="NCBI Taxonomy" id="41844"/>
    <lineage>
        <taxon>Eukaryota</taxon>
        <taxon>Viridiplantae</taxon>
        <taxon>Streptophyta</taxon>
        <taxon>Embryophyta</taxon>
        <taxon>Marchantiophyta</taxon>
        <taxon>Marchantiopsida</taxon>
        <taxon>Marchantiidae</taxon>
        <taxon>Marchantiales</taxon>
        <taxon>Ricciaceae</taxon>
        <taxon>Riccia</taxon>
    </lineage>
</organism>
<proteinExistence type="predicted"/>
<sequence length="87" mass="9495">MFEHCKKAVSRYSPVHEPLMDHGGDQDLHLVVAGMVGTFYFSATEYTVPPSLLSARPSVSRVPSVKTSWRTGWKGSVLAVLDFGLAS</sequence>
<accession>A0ABD1XLI7</accession>
<comment type="caution">
    <text evidence="1">The sequence shown here is derived from an EMBL/GenBank/DDBJ whole genome shotgun (WGS) entry which is preliminary data.</text>
</comment>
<dbReference type="EMBL" id="JBHFFA010000008">
    <property type="protein sequence ID" value="KAL2609815.1"/>
    <property type="molecule type" value="Genomic_DNA"/>
</dbReference>
<evidence type="ECO:0000313" key="2">
    <source>
        <dbReference type="Proteomes" id="UP001605036"/>
    </source>
</evidence>
<evidence type="ECO:0000313" key="1">
    <source>
        <dbReference type="EMBL" id="KAL2609815.1"/>
    </source>
</evidence>
<gene>
    <name evidence="1" type="ORF">R1flu_028388</name>
</gene>
<reference evidence="1 2" key="1">
    <citation type="submission" date="2024-09" db="EMBL/GenBank/DDBJ databases">
        <title>Chromosome-scale assembly of Riccia fluitans.</title>
        <authorList>
            <person name="Paukszto L."/>
            <person name="Sawicki J."/>
            <person name="Karawczyk K."/>
            <person name="Piernik-Szablinska J."/>
            <person name="Szczecinska M."/>
            <person name="Mazdziarz M."/>
        </authorList>
    </citation>
    <scope>NUCLEOTIDE SEQUENCE [LARGE SCALE GENOMIC DNA]</scope>
    <source>
        <strain evidence="1">Rf_01</strain>
        <tissue evidence="1">Aerial parts of the thallus</tissue>
    </source>
</reference>
<keyword evidence="2" id="KW-1185">Reference proteome</keyword>
<dbReference type="AlphaFoldDB" id="A0ABD1XLI7"/>
<protein>
    <submittedName>
        <fullName evidence="1">Uncharacterized protein</fullName>
    </submittedName>
</protein>